<reference evidence="1 2" key="1">
    <citation type="journal article" date="2018" name="Environ. Microbiol.">
        <title>New archaeal viruses discovered by metagenomic analysis of viral communities in enrichment cultures.</title>
        <authorList>
            <person name="Liu Y."/>
            <person name="Brandt D."/>
            <person name="Ishino S."/>
            <person name="Ishino Y."/>
            <person name="Koonin E.V."/>
            <person name="Kalinowski J."/>
            <person name="Krupovic M."/>
            <person name="Prangishvili D."/>
        </authorList>
    </citation>
    <scope>NUCLEOTIDE SEQUENCE [LARGE SCALE GENOMIC DNA]</scope>
</reference>
<dbReference type="Proteomes" id="UP000277749">
    <property type="component" value="Segment"/>
</dbReference>
<accession>A0A3S8NES1</accession>
<organism evidence="1 2">
    <name type="scientific">Sulfolobales Beppu filamentous virus 2</name>
    <dbReference type="NCBI Taxonomy" id="2493123"/>
    <lineage>
        <taxon>Viruses</taxon>
        <taxon>Adnaviria</taxon>
        <taxon>Zilligvirae</taxon>
        <taxon>Taleaviricota</taxon>
        <taxon>Tokiviricetes</taxon>
        <taxon>Ligamenvirales</taxon>
        <taxon>Lipothrixviridae</taxon>
        <taxon>Alphalipothrixvirus</taxon>
        <taxon>Alphalipothrixvirus umijigokuense</taxon>
    </lineage>
</organism>
<evidence type="ECO:0000313" key="2">
    <source>
        <dbReference type="Proteomes" id="UP000277749"/>
    </source>
</evidence>
<proteinExistence type="predicted"/>
<name>A0A3S8NES1_9VIRU</name>
<keyword evidence="2" id="KW-1185">Reference proteome</keyword>
<gene>
    <name evidence="1" type="ORF">SBFV2_gp32</name>
</gene>
<dbReference type="EMBL" id="MK064563">
    <property type="protein sequence ID" value="AZI75799.1"/>
    <property type="molecule type" value="Genomic_DNA"/>
</dbReference>
<protein>
    <submittedName>
        <fullName evidence="1">Uncharacterized protein</fullName>
    </submittedName>
</protein>
<sequence length="90" mass="10634">MKKDYNYDTFVVKLKIEDRIELDDVMRRLGYSTRHSFFVDVIRGILTAIDGNDRDTLFVFVPIPKSLVLKYLEKNISLQELILKILLEKL</sequence>
<evidence type="ECO:0000313" key="1">
    <source>
        <dbReference type="EMBL" id="AZI75799.1"/>
    </source>
</evidence>